<proteinExistence type="predicted"/>
<reference evidence="2" key="1">
    <citation type="submission" date="2017-04" db="EMBL/GenBank/DDBJ databases">
        <authorList>
            <person name="Varghese N."/>
            <person name="Submissions S."/>
        </authorList>
    </citation>
    <scope>NUCLEOTIDE SEQUENCE [LARGE SCALE GENOMIC DNA]</scope>
    <source>
        <strain evidence="2">LMG 29540</strain>
    </source>
</reference>
<sequence length="224" mass="23626">MKAIESKRLSMHIGLQTAVCLLVAGFAASSRSAAGAEAILLPQDAPHYRTGDNWTYLWSDLLSGKSKTITQTVTSVQPDGSASLLIAPGGARVELTSEANVIPNGATQHACGIALHFPLRAGTRYEADCQATGGAGTTVLRRAQCEVEGVEEIKTRAGSFSAIRIRMTGVWSPQSGVGGGPLEETLWYAPSVKRVVREEFQGRMAGKGAPATTATELVRYAVKP</sequence>
<keyword evidence="2" id="KW-1185">Reference proteome</keyword>
<accession>A0A1X7LVL0</accession>
<dbReference type="OrthoDB" id="574237at2"/>
<organism evidence="1 2">
    <name type="scientific">Paraburkholderia susongensis</name>
    <dbReference type="NCBI Taxonomy" id="1515439"/>
    <lineage>
        <taxon>Bacteria</taxon>
        <taxon>Pseudomonadati</taxon>
        <taxon>Pseudomonadota</taxon>
        <taxon>Betaproteobacteria</taxon>
        <taxon>Burkholderiales</taxon>
        <taxon>Burkholderiaceae</taxon>
        <taxon>Paraburkholderia</taxon>
    </lineage>
</organism>
<dbReference type="Proteomes" id="UP000193228">
    <property type="component" value="Unassembled WGS sequence"/>
</dbReference>
<gene>
    <name evidence="1" type="ORF">SAMN06265784_110127</name>
</gene>
<dbReference type="RefSeq" id="WP_085488211.1">
    <property type="nucleotide sequence ID" value="NZ_FXAT01000010.1"/>
</dbReference>
<dbReference type="AlphaFoldDB" id="A0A1X7LVL0"/>
<dbReference type="Gene3D" id="2.40.360.20">
    <property type="match status" value="1"/>
</dbReference>
<evidence type="ECO:0000313" key="1">
    <source>
        <dbReference type="EMBL" id="SMG57928.1"/>
    </source>
</evidence>
<dbReference type="EMBL" id="FXAT01000010">
    <property type="protein sequence ID" value="SMG57928.1"/>
    <property type="molecule type" value="Genomic_DNA"/>
</dbReference>
<protein>
    <submittedName>
        <fullName evidence="1">Uncharacterized protein</fullName>
    </submittedName>
</protein>
<evidence type="ECO:0000313" key="2">
    <source>
        <dbReference type="Proteomes" id="UP000193228"/>
    </source>
</evidence>
<name>A0A1X7LVL0_9BURK</name>